<gene>
    <name evidence="2" type="ORF">SAOR_13525</name>
</gene>
<reference evidence="2 3" key="1">
    <citation type="submission" date="2013-10" db="EMBL/GenBank/DDBJ databases">
        <title>Salinisphaera orenii MK-B5 Genome Sequencing.</title>
        <authorList>
            <person name="Lai Q."/>
            <person name="Li C."/>
            <person name="Shao Z."/>
        </authorList>
    </citation>
    <scope>NUCLEOTIDE SEQUENCE [LARGE SCALE GENOMIC DNA]</scope>
    <source>
        <strain evidence="2 3">MK-B5</strain>
    </source>
</reference>
<evidence type="ECO:0000256" key="1">
    <source>
        <dbReference type="SAM" id="SignalP"/>
    </source>
</evidence>
<evidence type="ECO:0000313" key="3">
    <source>
        <dbReference type="Proteomes" id="UP000283993"/>
    </source>
</evidence>
<dbReference type="AlphaFoldDB" id="A0A423PHA3"/>
<organism evidence="2 3">
    <name type="scientific">Salinisphaera orenii MK-B5</name>
    <dbReference type="NCBI Taxonomy" id="856730"/>
    <lineage>
        <taxon>Bacteria</taxon>
        <taxon>Pseudomonadati</taxon>
        <taxon>Pseudomonadota</taxon>
        <taxon>Gammaproteobacteria</taxon>
        <taxon>Salinisphaerales</taxon>
        <taxon>Salinisphaeraceae</taxon>
        <taxon>Salinisphaera</taxon>
    </lineage>
</organism>
<keyword evidence="3" id="KW-1185">Reference proteome</keyword>
<proteinExistence type="predicted"/>
<dbReference type="SUPFAM" id="SSF53850">
    <property type="entry name" value="Periplasmic binding protein-like II"/>
    <property type="match status" value="1"/>
</dbReference>
<dbReference type="Proteomes" id="UP000283993">
    <property type="component" value="Unassembled WGS sequence"/>
</dbReference>
<comment type="caution">
    <text evidence="2">The sequence shown here is derived from an EMBL/GenBank/DDBJ whole genome shotgun (WGS) entry which is preliminary data.</text>
</comment>
<name>A0A423PHA3_9GAMM</name>
<dbReference type="Pfam" id="PF16868">
    <property type="entry name" value="NMT1_3"/>
    <property type="match status" value="1"/>
</dbReference>
<feature type="signal peptide" evidence="1">
    <location>
        <begin position="1"/>
        <end position="22"/>
    </location>
</feature>
<accession>A0A423PHA3</accession>
<dbReference type="NCBIfam" id="TIGR02122">
    <property type="entry name" value="TRAP_TAXI"/>
    <property type="match status" value="1"/>
</dbReference>
<dbReference type="RefSeq" id="WP_123631908.1">
    <property type="nucleotide sequence ID" value="NZ_AYKH01000040.1"/>
</dbReference>
<keyword evidence="1" id="KW-0732">Signal</keyword>
<evidence type="ECO:0000313" key="2">
    <source>
        <dbReference type="EMBL" id="ROO24992.1"/>
    </source>
</evidence>
<dbReference type="EMBL" id="AYKH01000040">
    <property type="protein sequence ID" value="ROO24992.1"/>
    <property type="molecule type" value="Genomic_DNA"/>
</dbReference>
<sequence length="385" mass="41685">MKGIKRIGMAAALALTAGGAMAAEGVDLPSTLVMTAYGTGSTGYTQMVAVGNLLQNEYDTAVRILPGENDVSRMTPLRTGRVPLCACGISSYFASEGVMMFSGPEWGPQPLRVITTSTASFGLGLAVAGDIDVDTPADLEGKRVAYIRGADAINLGTEAYLAFGGLTWDDVERVTYPGYGASFDGIIADRADASYASTTAPHVQRLAASPRGIVWPRLDPDDAEAWARLQSVAPYFQPAEITSAAGDYGPEQPWAGATYPYPILLGTPDLDDKTAYGLIKVMTEDHDRYKDAAPGNDGYALERQNMEWIIPFHDAVVRYYKEIGEWNDSMQAHQDGLVARQELLAETWQRYNAGDPPADAEAFREGWMKTRARALEASDMRVVFR</sequence>
<protein>
    <submittedName>
        <fullName evidence="2">C4-dicarboxylate ABC transporter substrate-binding protein</fullName>
    </submittedName>
</protein>
<feature type="chain" id="PRO_5019063603" evidence="1">
    <location>
        <begin position="23"/>
        <end position="385"/>
    </location>
</feature>
<dbReference type="Gene3D" id="3.40.190.10">
    <property type="entry name" value="Periplasmic binding protein-like II"/>
    <property type="match status" value="2"/>
</dbReference>
<dbReference type="InterPro" id="IPR011852">
    <property type="entry name" value="TRAP_TAXI"/>
</dbReference>